<evidence type="ECO:0000313" key="2">
    <source>
        <dbReference type="EMBL" id="MDA0182786.1"/>
    </source>
</evidence>
<evidence type="ECO:0000256" key="1">
    <source>
        <dbReference type="SAM" id="MobiDB-lite"/>
    </source>
</evidence>
<dbReference type="Proteomes" id="UP001147653">
    <property type="component" value="Unassembled WGS sequence"/>
</dbReference>
<feature type="region of interest" description="Disordered" evidence="1">
    <location>
        <begin position="1"/>
        <end position="21"/>
    </location>
</feature>
<name>A0A9X3NEV5_9ACTN</name>
<comment type="caution">
    <text evidence="2">The sequence shown here is derived from an EMBL/GenBank/DDBJ whole genome shotgun (WGS) entry which is preliminary data.</text>
</comment>
<dbReference type="RefSeq" id="WP_270027168.1">
    <property type="nucleotide sequence ID" value="NZ_JAPDDP010000041.1"/>
</dbReference>
<proteinExistence type="predicted"/>
<sequence>MNDDLFAEGGPEGRNADADDFERRLRPMADDLGYTVVDVNFDTLVGDTARSQGMDALWAFHNPVHGRAQGWLTEAKRHSGPSRYTPQAIASEVQTLRDKLRRLGNQRQRFFGDAEIAQHIEELSGGILIHRTPRYDPDKAARIFSGIETQRNESGPAPVRVAYWGPDSLNGLGEAFSRFGTPSQFWWPATRRNDGVWARPCPPEQVAAGLVLYRSEEGRVVLVVRDALSRHEPAAIRELARRTGESFDVVAYTHGTTEERRLASEGWARAHEQTSQLARGRLPERVDVLSVGHETLGPFERRWDESDGSTLSASPGPARHRRRPGRLETSPVLPSRRRVVTPYPSPTSVADTFADKASLHGTKRFFARHGLIVFADDKLGTSRAAEEVWLRPSAYRAMGHMLDMTPLPTVAGFAVAKLTDEQRQIEGVLPSDLIREFAQAAAEVKGMPYDAERSIRLRDLQISDATWQLSAELVYDHVFDLVGGERVRDEAQVEIYARAVRADEIDIAVVTTREDDFRAARAWIQQALVPMQRGWMITPVSLPSAEPQRSASLQIVVDSSAGDARRVIGVSSPHQHRDASRERPGTGFPRIVRESRYDTEFSDIATIRERCLEDGVAIGEVTSYFRPLGSPSAVVAIRLRQRARDAHLSMRWQSGKALAQIPATAVDRDTWESLHGLEWMYSKKRELLLASWARAAEALRSGASPAVLSA</sequence>
<keyword evidence="3" id="KW-1185">Reference proteome</keyword>
<evidence type="ECO:0000313" key="3">
    <source>
        <dbReference type="Proteomes" id="UP001147653"/>
    </source>
</evidence>
<protein>
    <submittedName>
        <fullName evidence="2">Uncharacterized protein</fullName>
    </submittedName>
</protein>
<reference evidence="2" key="1">
    <citation type="submission" date="2022-10" db="EMBL/GenBank/DDBJ databases">
        <title>The WGS of Solirubrobacter phytolaccae KCTC 29190.</title>
        <authorList>
            <person name="Jiang Z."/>
        </authorList>
    </citation>
    <scope>NUCLEOTIDE SEQUENCE</scope>
    <source>
        <strain evidence="2">KCTC 29190</strain>
    </source>
</reference>
<dbReference type="EMBL" id="JAPDDP010000041">
    <property type="protein sequence ID" value="MDA0182786.1"/>
    <property type="molecule type" value="Genomic_DNA"/>
</dbReference>
<feature type="region of interest" description="Disordered" evidence="1">
    <location>
        <begin position="299"/>
        <end position="344"/>
    </location>
</feature>
<dbReference type="AlphaFoldDB" id="A0A9X3NEV5"/>
<gene>
    <name evidence="2" type="ORF">OJ997_20915</name>
</gene>
<organism evidence="2 3">
    <name type="scientific">Solirubrobacter phytolaccae</name>
    <dbReference type="NCBI Taxonomy" id="1404360"/>
    <lineage>
        <taxon>Bacteria</taxon>
        <taxon>Bacillati</taxon>
        <taxon>Actinomycetota</taxon>
        <taxon>Thermoleophilia</taxon>
        <taxon>Solirubrobacterales</taxon>
        <taxon>Solirubrobacteraceae</taxon>
        <taxon>Solirubrobacter</taxon>
    </lineage>
</organism>
<accession>A0A9X3NEV5</accession>